<dbReference type="RefSeq" id="WP_058028877.1">
    <property type="nucleotide sequence ID" value="NZ_CP013187.1"/>
</dbReference>
<dbReference type="EMBL" id="CP013187">
    <property type="protein sequence ID" value="ALO41116.1"/>
    <property type="molecule type" value="Genomic_DNA"/>
</dbReference>
<keyword evidence="2" id="KW-1185">Reference proteome</keyword>
<evidence type="ECO:0000313" key="1">
    <source>
        <dbReference type="EMBL" id="ALO41116.1"/>
    </source>
</evidence>
<evidence type="ECO:0000313" key="2">
    <source>
        <dbReference type="Proteomes" id="UP000061457"/>
    </source>
</evidence>
<reference evidence="1 2" key="1">
    <citation type="submission" date="2015-11" db="EMBL/GenBank/DDBJ databases">
        <authorList>
            <person name="Zhang Y."/>
            <person name="Guo Z."/>
        </authorList>
    </citation>
    <scope>NUCLEOTIDE SEQUENCE [LARGE SCALE GENOMIC DNA]</scope>
    <source>
        <strain evidence="1 2">KCTC 12086</strain>
    </source>
</reference>
<gene>
    <name evidence="1" type="ORF">PP2015_596</name>
</gene>
<dbReference type="Proteomes" id="UP000061457">
    <property type="component" value="Chromosome I"/>
</dbReference>
<dbReference type="KEGG" id="pphe:PP2015_596"/>
<sequence>MTFSASMFAKHRQGTAPALNTLVLDSAQLVLDFSGFETTPFLNQVLGINLNKLLAPGLGVKGQLASGAAFTVYYFSETAYRFVIEQNHADELQNLVEAHHSDYDIELVARKDLSMSTLSGEQAFDTIIKQFGLTPGLRLSDEQVCYGRQSGEVFVTSLLSDDLQQYQLIAQTDTLNKWHQQLQEQGFSLN</sequence>
<evidence type="ECO:0008006" key="3">
    <source>
        <dbReference type="Google" id="ProtNLM"/>
    </source>
</evidence>
<accession>A0A0S2JYQ3</accession>
<dbReference type="OrthoDB" id="6308140at2"/>
<dbReference type="PATRIC" id="fig|161398.10.peg.606"/>
<name>A0A0S2JYQ3_9GAMM</name>
<dbReference type="AlphaFoldDB" id="A0A0S2JYQ3"/>
<dbReference type="STRING" id="161398.PP2015_596"/>
<dbReference type="SUPFAM" id="SSF103025">
    <property type="entry name" value="Folate-binding domain"/>
    <property type="match status" value="1"/>
</dbReference>
<protein>
    <recommendedName>
        <fullName evidence="3">Aminomethyltransferase folate-binding domain-containing protein</fullName>
    </recommendedName>
</protein>
<proteinExistence type="predicted"/>
<organism evidence="1 2">
    <name type="scientific">Pseudoalteromonas phenolica</name>
    <dbReference type="NCBI Taxonomy" id="161398"/>
    <lineage>
        <taxon>Bacteria</taxon>
        <taxon>Pseudomonadati</taxon>
        <taxon>Pseudomonadota</taxon>
        <taxon>Gammaproteobacteria</taxon>
        <taxon>Alteromonadales</taxon>
        <taxon>Pseudoalteromonadaceae</taxon>
        <taxon>Pseudoalteromonas</taxon>
    </lineage>
</organism>